<accession>A0ACB9IBL9</accession>
<reference evidence="2" key="1">
    <citation type="journal article" date="2022" name="Mol. Ecol. Resour.">
        <title>The genomes of chicory, endive, great burdock and yacon provide insights into Asteraceae palaeo-polyploidization history and plant inulin production.</title>
        <authorList>
            <person name="Fan W."/>
            <person name="Wang S."/>
            <person name="Wang H."/>
            <person name="Wang A."/>
            <person name="Jiang F."/>
            <person name="Liu H."/>
            <person name="Zhao H."/>
            <person name="Xu D."/>
            <person name="Zhang Y."/>
        </authorList>
    </citation>
    <scope>NUCLEOTIDE SEQUENCE [LARGE SCALE GENOMIC DNA]</scope>
    <source>
        <strain evidence="2">cv. Yunnan</strain>
    </source>
</reference>
<evidence type="ECO:0000313" key="1">
    <source>
        <dbReference type="EMBL" id="KAI3805354.1"/>
    </source>
</evidence>
<sequence length="154" mass="17016">MGYVGVEGWKGWNGFTPPESSSRKKKFPESDSEFDPYSDSDSDDQAQERRSKHKSDINQQAHTATALLSSASQPIKKTKVTTVIRESGSPIIPEITIPISTPPITPSTIVPATTPTLLYADAWGKHVAEQFEKMVRVCVKHGIHVESLLPSKWK</sequence>
<dbReference type="Proteomes" id="UP001056120">
    <property type="component" value="Linkage Group LG09"/>
</dbReference>
<comment type="caution">
    <text evidence="1">The sequence shown here is derived from an EMBL/GenBank/DDBJ whole genome shotgun (WGS) entry which is preliminary data.</text>
</comment>
<dbReference type="EMBL" id="CM042026">
    <property type="protein sequence ID" value="KAI3805354.1"/>
    <property type="molecule type" value="Genomic_DNA"/>
</dbReference>
<evidence type="ECO:0000313" key="2">
    <source>
        <dbReference type="Proteomes" id="UP001056120"/>
    </source>
</evidence>
<proteinExistence type="predicted"/>
<gene>
    <name evidence="1" type="ORF">L1987_27664</name>
</gene>
<organism evidence="1 2">
    <name type="scientific">Smallanthus sonchifolius</name>
    <dbReference type="NCBI Taxonomy" id="185202"/>
    <lineage>
        <taxon>Eukaryota</taxon>
        <taxon>Viridiplantae</taxon>
        <taxon>Streptophyta</taxon>
        <taxon>Embryophyta</taxon>
        <taxon>Tracheophyta</taxon>
        <taxon>Spermatophyta</taxon>
        <taxon>Magnoliopsida</taxon>
        <taxon>eudicotyledons</taxon>
        <taxon>Gunneridae</taxon>
        <taxon>Pentapetalae</taxon>
        <taxon>asterids</taxon>
        <taxon>campanulids</taxon>
        <taxon>Asterales</taxon>
        <taxon>Asteraceae</taxon>
        <taxon>Asteroideae</taxon>
        <taxon>Heliantheae alliance</taxon>
        <taxon>Millerieae</taxon>
        <taxon>Smallanthus</taxon>
    </lineage>
</organism>
<name>A0ACB9IBL9_9ASTR</name>
<reference evidence="1 2" key="2">
    <citation type="journal article" date="2022" name="Mol. Ecol. Resour.">
        <title>The genomes of chicory, endive, great burdock and yacon provide insights into Asteraceae paleo-polyploidization history and plant inulin production.</title>
        <authorList>
            <person name="Fan W."/>
            <person name="Wang S."/>
            <person name="Wang H."/>
            <person name="Wang A."/>
            <person name="Jiang F."/>
            <person name="Liu H."/>
            <person name="Zhao H."/>
            <person name="Xu D."/>
            <person name="Zhang Y."/>
        </authorList>
    </citation>
    <scope>NUCLEOTIDE SEQUENCE [LARGE SCALE GENOMIC DNA]</scope>
    <source>
        <strain evidence="2">cv. Yunnan</strain>
        <tissue evidence="1">Leaves</tissue>
    </source>
</reference>
<keyword evidence="2" id="KW-1185">Reference proteome</keyword>
<protein>
    <submittedName>
        <fullName evidence="1">Uncharacterized protein</fullName>
    </submittedName>
</protein>